<dbReference type="VEuPathDB" id="FungiDB:TRICI_006359"/>
<evidence type="ECO:0000313" key="1">
    <source>
        <dbReference type="EMBL" id="KAA8899271.1"/>
    </source>
</evidence>
<protein>
    <recommendedName>
        <fullName evidence="3">Metallo-beta-lactamase domain-containing protein</fullName>
    </recommendedName>
</protein>
<dbReference type="EMBL" id="SWFS01000525">
    <property type="protein sequence ID" value="KAA8899271.1"/>
    <property type="molecule type" value="Genomic_DNA"/>
</dbReference>
<accession>A0A642ULW5</accession>
<dbReference type="Gene3D" id="3.60.15.10">
    <property type="entry name" value="Ribonuclease Z/Hydroxyacylglutathione hydrolase-like"/>
    <property type="match status" value="1"/>
</dbReference>
<dbReference type="OrthoDB" id="332863at2759"/>
<keyword evidence="2" id="KW-1185">Reference proteome</keyword>
<sequence>MHSSNFKSSFSVTHIGTATAILEIEGLSFVTDPFFSPPGTKWDLGDVELVNTESLPLDSISFPQLMPFSLAMRTIPTI</sequence>
<dbReference type="AlphaFoldDB" id="A0A642ULW5"/>
<gene>
    <name evidence="1" type="ORF">TRICI_006359</name>
</gene>
<reference evidence="1" key="1">
    <citation type="journal article" date="2019" name="G3 (Bethesda)">
        <title>Genome Assemblies of Two Rare Opportunistic Yeast Pathogens: Diutina rugosa (syn. Candida rugosa) and Trichomonascus ciferrii (syn. Candida ciferrii).</title>
        <authorList>
            <person name="Mixao V."/>
            <person name="Saus E."/>
            <person name="Hansen A.P."/>
            <person name="Lass-Florl C."/>
            <person name="Gabaldon T."/>
        </authorList>
    </citation>
    <scope>NUCLEOTIDE SEQUENCE</scope>
    <source>
        <strain evidence="1">CBS 4856</strain>
    </source>
</reference>
<name>A0A642ULW5_9ASCO</name>
<evidence type="ECO:0000313" key="2">
    <source>
        <dbReference type="Proteomes" id="UP000761534"/>
    </source>
</evidence>
<evidence type="ECO:0008006" key="3">
    <source>
        <dbReference type="Google" id="ProtNLM"/>
    </source>
</evidence>
<comment type="caution">
    <text evidence="1">The sequence shown here is derived from an EMBL/GenBank/DDBJ whole genome shotgun (WGS) entry which is preliminary data.</text>
</comment>
<organism evidence="1 2">
    <name type="scientific">Trichomonascus ciferrii</name>
    <dbReference type="NCBI Taxonomy" id="44093"/>
    <lineage>
        <taxon>Eukaryota</taxon>
        <taxon>Fungi</taxon>
        <taxon>Dikarya</taxon>
        <taxon>Ascomycota</taxon>
        <taxon>Saccharomycotina</taxon>
        <taxon>Dipodascomycetes</taxon>
        <taxon>Dipodascales</taxon>
        <taxon>Trichomonascaceae</taxon>
        <taxon>Trichomonascus</taxon>
        <taxon>Trichomonascus ciferrii complex</taxon>
    </lineage>
</organism>
<dbReference type="Proteomes" id="UP000761534">
    <property type="component" value="Unassembled WGS sequence"/>
</dbReference>
<dbReference type="InterPro" id="IPR036866">
    <property type="entry name" value="RibonucZ/Hydroxyglut_hydro"/>
</dbReference>
<proteinExistence type="predicted"/>